<keyword evidence="2" id="KW-1185">Reference proteome</keyword>
<reference evidence="3" key="1">
    <citation type="submission" date="2025-08" db="UniProtKB">
        <authorList>
            <consortium name="RefSeq"/>
        </authorList>
    </citation>
    <scope>IDENTIFICATION</scope>
</reference>
<name>A0ABM0ZVL5_APLCA</name>
<accession>A0ABM0ZVL5</accession>
<gene>
    <name evidence="3" type="primary">LOC106011203</name>
</gene>
<proteinExistence type="predicted"/>
<sequence>MSPAVQPQLAALSKAPQITTYKAVGKQPPTFFNPAPAGYTPAPTGFNPAPSKFAPTSTAMATAPGFNHYTSAVGVAAATSFQPRVSPPVTLRTSPEGHAPVYTGSPTKTGPSPVSEGGGGGGPGFVNGRYRTQGEPASIKNIKR</sequence>
<protein>
    <submittedName>
        <fullName evidence="3">Cdc42 effector protein 1</fullName>
    </submittedName>
</protein>
<organism evidence="2 3">
    <name type="scientific">Aplysia californica</name>
    <name type="common">California sea hare</name>
    <dbReference type="NCBI Taxonomy" id="6500"/>
    <lineage>
        <taxon>Eukaryota</taxon>
        <taxon>Metazoa</taxon>
        <taxon>Spiralia</taxon>
        <taxon>Lophotrochozoa</taxon>
        <taxon>Mollusca</taxon>
        <taxon>Gastropoda</taxon>
        <taxon>Heterobranchia</taxon>
        <taxon>Euthyneura</taxon>
        <taxon>Tectipleura</taxon>
        <taxon>Aplysiida</taxon>
        <taxon>Aplysioidea</taxon>
        <taxon>Aplysiidae</taxon>
        <taxon>Aplysia</taxon>
    </lineage>
</organism>
<dbReference type="GeneID" id="106011203"/>
<evidence type="ECO:0000256" key="1">
    <source>
        <dbReference type="SAM" id="MobiDB-lite"/>
    </source>
</evidence>
<dbReference type="Proteomes" id="UP000694888">
    <property type="component" value="Unplaced"/>
</dbReference>
<evidence type="ECO:0000313" key="2">
    <source>
        <dbReference type="Proteomes" id="UP000694888"/>
    </source>
</evidence>
<feature type="compositionally biased region" description="Gly residues" evidence="1">
    <location>
        <begin position="116"/>
        <end position="125"/>
    </location>
</feature>
<dbReference type="RefSeq" id="XP_012935461.2">
    <property type="nucleotide sequence ID" value="XM_013080007.2"/>
</dbReference>
<feature type="non-terminal residue" evidence="3">
    <location>
        <position position="144"/>
    </location>
</feature>
<feature type="region of interest" description="Disordered" evidence="1">
    <location>
        <begin position="86"/>
        <end position="144"/>
    </location>
</feature>
<evidence type="ECO:0000313" key="3">
    <source>
        <dbReference type="RefSeq" id="XP_012935461.2"/>
    </source>
</evidence>